<keyword evidence="6" id="KW-0862">Zinc</keyword>
<dbReference type="GO" id="GO:0005634">
    <property type="term" value="C:nucleus"/>
    <property type="evidence" value="ECO:0007669"/>
    <property type="project" value="UniProtKB-SubCell"/>
</dbReference>
<proteinExistence type="inferred from homology"/>
<evidence type="ECO:0000256" key="10">
    <source>
        <dbReference type="SAM" id="Phobius"/>
    </source>
</evidence>
<dbReference type="Gene3D" id="3.30.160.60">
    <property type="entry name" value="Classic Zinc Finger"/>
    <property type="match status" value="2"/>
</dbReference>
<sequence length="172" mass="20219">MPRTRYPCRWTGCQNVYDTVEGLFDHLCDDHVGRRATNNLCLTCYWNDCGATAAKRDHLTSHVKVHLPFKPFVCQQCRKPFKRPQDLKKHEKTHTIEHQGKPFLFLGPKLTTFFFFFFFLLASLISNQPGYKPVRRRRHKYDKSNVKDCNPKHEGKPASAQRARTMVHIIIF</sequence>
<dbReference type="GO" id="GO:0008270">
    <property type="term" value="F:zinc ion binding"/>
    <property type="evidence" value="ECO:0007669"/>
    <property type="project" value="UniProtKB-KW"/>
</dbReference>
<keyword evidence="3" id="KW-0479">Metal-binding</keyword>
<evidence type="ECO:0000256" key="6">
    <source>
        <dbReference type="ARBA" id="ARBA00022833"/>
    </source>
</evidence>
<evidence type="ECO:0000256" key="7">
    <source>
        <dbReference type="ARBA" id="ARBA00023242"/>
    </source>
</evidence>
<feature type="domain" description="C2H2-type" evidence="11">
    <location>
        <begin position="72"/>
        <end position="99"/>
    </location>
</feature>
<dbReference type="PROSITE" id="PS50157">
    <property type="entry name" value="ZINC_FINGER_C2H2_2"/>
    <property type="match status" value="2"/>
</dbReference>
<dbReference type="Pfam" id="PF00096">
    <property type="entry name" value="zf-C2H2"/>
    <property type="match status" value="1"/>
</dbReference>
<dbReference type="GO" id="GO:0045944">
    <property type="term" value="P:positive regulation of transcription by RNA polymerase II"/>
    <property type="evidence" value="ECO:0007669"/>
    <property type="project" value="TreeGrafter"/>
</dbReference>
<comment type="similarity">
    <text evidence="8">Belongs to the pacC/RIM101 family.</text>
</comment>
<feature type="transmembrane region" description="Helical" evidence="10">
    <location>
        <begin position="110"/>
        <end position="131"/>
    </location>
</feature>
<dbReference type="InterPro" id="IPR036236">
    <property type="entry name" value="Znf_C2H2_sf"/>
</dbReference>
<name>A0A1X2GJA7_9FUNG</name>
<keyword evidence="7" id="KW-0539">Nucleus</keyword>
<keyword evidence="5 9" id="KW-0863">Zinc-finger</keyword>
<organism evidence="12 13">
    <name type="scientific">Hesseltinella vesiculosa</name>
    <dbReference type="NCBI Taxonomy" id="101127"/>
    <lineage>
        <taxon>Eukaryota</taxon>
        <taxon>Fungi</taxon>
        <taxon>Fungi incertae sedis</taxon>
        <taxon>Mucoromycota</taxon>
        <taxon>Mucoromycotina</taxon>
        <taxon>Mucoromycetes</taxon>
        <taxon>Mucorales</taxon>
        <taxon>Cunninghamellaceae</taxon>
        <taxon>Hesseltinella</taxon>
    </lineage>
</organism>
<evidence type="ECO:0000256" key="9">
    <source>
        <dbReference type="PROSITE-ProRule" id="PRU00042"/>
    </source>
</evidence>
<gene>
    <name evidence="12" type="ORF">DM01DRAFT_1286427</name>
</gene>
<dbReference type="OrthoDB" id="6155966at2759"/>
<evidence type="ECO:0000256" key="3">
    <source>
        <dbReference type="ARBA" id="ARBA00022723"/>
    </source>
</evidence>
<evidence type="ECO:0000256" key="2">
    <source>
        <dbReference type="ARBA" id="ARBA00022491"/>
    </source>
</evidence>
<evidence type="ECO:0000256" key="8">
    <source>
        <dbReference type="ARBA" id="ARBA00038089"/>
    </source>
</evidence>
<dbReference type="SMART" id="SM00355">
    <property type="entry name" value="ZnF_C2H2"/>
    <property type="match status" value="3"/>
</dbReference>
<keyword evidence="10" id="KW-0472">Membrane</keyword>
<evidence type="ECO:0000256" key="5">
    <source>
        <dbReference type="ARBA" id="ARBA00022771"/>
    </source>
</evidence>
<dbReference type="FunFam" id="3.30.160.60:FF:002343">
    <property type="entry name" value="Zinc finger protein 33A"/>
    <property type="match status" value="1"/>
</dbReference>
<comment type="subcellular location">
    <subcellularLocation>
        <location evidence="1">Nucleus</location>
    </subcellularLocation>
</comment>
<keyword evidence="2" id="KW-0678">Repressor</keyword>
<evidence type="ECO:0000313" key="13">
    <source>
        <dbReference type="Proteomes" id="UP000242146"/>
    </source>
</evidence>
<dbReference type="EMBL" id="MCGT01000012">
    <property type="protein sequence ID" value="ORX55071.1"/>
    <property type="molecule type" value="Genomic_DNA"/>
</dbReference>
<dbReference type="Proteomes" id="UP000242146">
    <property type="component" value="Unassembled WGS sequence"/>
</dbReference>
<protein>
    <recommendedName>
        <fullName evidence="11">C2H2-type domain-containing protein</fullName>
    </recommendedName>
</protein>
<keyword evidence="10" id="KW-1133">Transmembrane helix</keyword>
<dbReference type="InterPro" id="IPR050806">
    <property type="entry name" value="pacC/RIM101"/>
</dbReference>
<comment type="caution">
    <text evidence="12">The sequence shown here is derived from an EMBL/GenBank/DDBJ whole genome shotgun (WGS) entry which is preliminary data.</text>
</comment>
<feature type="domain" description="C2H2-type" evidence="11">
    <location>
        <begin position="42"/>
        <end position="71"/>
    </location>
</feature>
<evidence type="ECO:0000259" key="11">
    <source>
        <dbReference type="PROSITE" id="PS50157"/>
    </source>
</evidence>
<dbReference type="InterPro" id="IPR013087">
    <property type="entry name" value="Znf_C2H2_type"/>
</dbReference>
<keyword evidence="4" id="KW-0677">Repeat</keyword>
<keyword evidence="13" id="KW-1185">Reference proteome</keyword>
<dbReference type="SUPFAM" id="SSF57667">
    <property type="entry name" value="beta-beta-alpha zinc fingers"/>
    <property type="match status" value="2"/>
</dbReference>
<accession>A0A1X2GJA7</accession>
<reference evidence="12 13" key="1">
    <citation type="submission" date="2016-07" db="EMBL/GenBank/DDBJ databases">
        <title>Pervasive Adenine N6-methylation of Active Genes in Fungi.</title>
        <authorList>
            <consortium name="DOE Joint Genome Institute"/>
            <person name="Mondo S.J."/>
            <person name="Dannebaum R.O."/>
            <person name="Kuo R.C."/>
            <person name="Labutti K."/>
            <person name="Haridas S."/>
            <person name="Kuo A."/>
            <person name="Salamov A."/>
            <person name="Ahrendt S.R."/>
            <person name="Lipzen A."/>
            <person name="Sullivan W."/>
            <person name="Andreopoulos W.B."/>
            <person name="Clum A."/>
            <person name="Lindquist E."/>
            <person name="Daum C."/>
            <person name="Ramamoorthy G.K."/>
            <person name="Gryganskyi A."/>
            <person name="Culley D."/>
            <person name="Magnuson J.K."/>
            <person name="James T.Y."/>
            <person name="O'Malley M.A."/>
            <person name="Stajich J.E."/>
            <person name="Spatafora J.W."/>
            <person name="Visel A."/>
            <person name="Grigoriev I.V."/>
        </authorList>
    </citation>
    <scope>NUCLEOTIDE SEQUENCE [LARGE SCALE GENOMIC DNA]</scope>
    <source>
        <strain evidence="12 13">NRRL 3301</strain>
    </source>
</reference>
<dbReference type="AlphaFoldDB" id="A0A1X2GJA7"/>
<dbReference type="PROSITE" id="PS00028">
    <property type="entry name" value="ZINC_FINGER_C2H2_1"/>
    <property type="match status" value="2"/>
</dbReference>
<dbReference type="STRING" id="101127.A0A1X2GJA7"/>
<dbReference type="PANTHER" id="PTHR47257:SF1">
    <property type="entry name" value="PH-RESPONSE TRANSCRIPTION FACTOR PACC_RIM101"/>
    <property type="match status" value="1"/>
</dbReference>
<dbReference type="PANTHER" id="PTHR47257">
    <property type="entry name" value="PH-RESPONSE TRANSCRIPTION FACTOR PACC/RIM101"/>
    <property type="match status" value="1"/>
</dbReference>
<keyword evidence="10" id="KW-0812">Transmembrane</keyword>
<evidence type="ECO:0000313" key="12">
    <source>
        <dbReference type="EMBL" id="ORX55071.1"/>
    </source>
</evidence>
<evidence type="ECO:0000256" key="4">
    <source>
        <dbReference type="ARBA" id="ARBA00022737"/>
    </source>
</evidence>
<evidence type="ECO:0000256" key="1">
    <source>
        <dbReference type="ARBA" id="ARBA00004123"/>
    </source>
</evidence>